<dbReference type="SUPFAM" id="SSF55486">
    <property type="entry name" value="Metalloproteases ('zincins'), catalytic domain"/>
    <property type="match status" value="1"/>
</dbReference>
<dbReference type="Proteomes" id="UP000000810">
    <property type="component" value="Chromosome"/>
</dbReference>
<dbReference type="Gene3D" id="1.10.390.10">
    <property type="entry name" value="Neutral Protease Domain 2"/>
    <property type="match status" value="1"/>
</dbReference>
<dbReference type="EMBL" id="AJ248284">
    <property type="protein sequence ID" value="CAB49324.1"/>
    <property type="molecule type" value="Genomic_DNA"/>
</dbReference>
<name>Q9V1M5_PYRAB</name>
<gene>
    <name evidence="2" type="ORF">PAB2080</name>
</gene>
<evidence type="ECO:0000313" key="3">
    <source>
        <dbReference type="Proteomes" id="UP000000810"/>
    </source>
</evidence>
<evidence type="ECO:0000313" key="2">
    <source>
        <dbReference type="EMBL" id="CAB49324.1"/>
    </source>
</evidence>
<dbReference type="InterPro" id="IPR027268">
    <property type="entry name" value="Peptidase_M4/M1_CTD_sf"/>
</dbReference>
<feature type="domain" description="Peptidase M1 membrane alanine aminopeptidase" evidence="1">
    <location>
        <begin position="247"/>
        <end position="364"/>
    </location>
</feature>
<organism evidence="2 3">
    <name type="scientific">Pyrococcus abyssi (strain GE5 / Orsay)</name>
    <dbReference type="NCBI Taxonomy" id="272844"/>
    <lineage>
        <taxon>Archaea</taxon>
        <taxon>Methanobacteriati</taxon>
        <taxon>Methanobacteriota</taxon>
        <taxon>Thermococci</taxon>
        <taxon>Thermococcales</taxon>
        <taxon>Thermococcaceae</taxon>
        <taxon>Pyrococcus</taxon>
    </lineage>
</organism>
<dbReference type="PATRIC" id="fig|272844.11.peg.421"/>
<dbReference type="GO" id="GO:0008237">
    <property type="term" value="F:metallopeptidase activity"/>
    <property type="evidence" value="ECO:0007669"/>
    <property type="project" value="InterPro"/>
</dbReference>
<dbReference type="InterPro" id="IPR014782">
    <property type="entry name" value="Peptidase_M1_dom"/>
</dbReference>
<dbReference type="eggNOG" id="arCOG02969">
    <property type="taxonomic scope" value="Archaea"/>
</dbReference>
<sequence>MKSLGERTMISELKLKLILDFKAGTLTGVSRESLKEEAKTLLLNKGLKVEETSIGFSQGIRGLKGVEAFKVRVVNLEEPVKGVELKYSGKFRGYDEVFPYLKDSINQEYTLLRTDSLFYPIPAEPSFESLVKSVVGSEFDAEIIIEGVPADLTVAFGGEIQGNLLRIEGTNRLDIAIAPFKVIEEKPFRFFILRDEGIERTIELLKEAYEFYSSILGRKNLIYTVIETPENYGGQAGKGYILVSGSSLRSEVPTNIYHELAHLWTPRATPEAHLSRFFDEAFANYLTALAVREIHGEDEYKKFMANLEWWYKDILKKNPEAKNLKVPEWGRKGLHLLSYSKGALILKELHDLMGDSFYDLLKAIANADAIDFETFRKLAEGMSERNLQDFFERYF</sequence>
<dbReference type="PIR" id="E75155">
    <property type="entry name" value="E75155"/>
</dbReference>
<evidence type="ECO:0000259" key="1">
    <source>
        <dbReference type="Pfam" id="PF01433"/>
    </source>
</evidence>
<dbReference type="KEGG" id="pab:PAB2080"/>
<dbReference type="Pfam" id="PF01433">
    <property type="entry name" value="Peptidase_M1"/>
    <property type="match status" value="1"/>
</dbReference>
<protein>
    <recommendedName>
        <fullName evidence="1">Peptidase M1 membrane alanine aminopeptidase domain-containing protein</fullName>
    </recommendedName>
</protein>
<proteinExistence type="predicted"/>
<dbReference type="HOGENOM" id="CLU_720846_0_0_2"/>
<dbReference type="AlphaFoldDB" id="Q9V1M5"/>
<dbReference type="GO" id="GO:0008270">
    <property type="term" value="F:zinc ion binding"/>
    <property type="evidence" value="ECO:0007669"/>
    <property type="project" value="InterPro"/>
</dbReference>
<accession>Q9V1M5</accession>
<reference evidence="2 3" key="1">
    <citation type="journal article" date="2003" name="Mol. Microbiol.">
        <title>An integrated analysis of the genome of the hyperthermophilic archaeon Pyrococcus abyssi.</title>
        <authorList>
            <person name="Cohen G."/>
            <person name="Barbe V."/>
            <person name="Flament D."/>
            <person name="Galperin M."/>
            <person name="Heilig R."/>
            <person name="Ripp R."/>
            <person name="Lecompte O."/>
            <person name="Prieur D."/>
            <person name="Poch O."/>
            <person name="Quellerou J."/>
            <person name="Thierry J.C."/>
            <person name="Van der Oost J."/>
            <person name="Weissenbach J."/>
            <person name="Zivanovic Y."/>
            <person name="Forterre P."/>
        </authorList>
    </citation>
    <scope>NUCLEOTIDE SEQUENCE [LARGE SCALE GENOMIC DNA]</scope>
    <source>
        <strain evidence="3">GE5 / Orsay</strain>
    </source>
</reference>
<keyword evidence="3" id="KW-1185">Reference proteome</keyword>
<dbReference type="STRING" id="272844.PAB2080"/>